<proteinExistence type="predicted"/>
<evidence type="ECO:0000313" key="2">
    <source>
        <dbReference type="Proteomes" id="UP000295043"/>
    </source>
</evidence>
<reference evidence="1 2" key="1">
    <citation type="submission" date="2019-03" db="EMBL/GenBank/DDBJ databases">
        <title>Genomic Encyclopedia of Type Strains, Phase IV (KMG-V): Genome sequencing to study the core and pangenomes of soil and plant-associated prokaryotes.</title>
        <authorList>
            <person name="Whitman W."/>
        </authorList>
    </citation>
    <scope>NUCLEOTIDE SEQUENCE [LARGE SCALE GENOMIC DNA]</scope>
    <source>
        <strain evidence="1 2">23C40</strain>
    </source>
</reference>
<dbReference type="Proteomes" id="UP000295043">
    <property type="component" value="Unassembled WGS sequence"/>
</dbReference>
<dbReference type="EMBL" id="SLVU01000008">
    <property type="protein sequence ID" value="TCN30217.1"/>
    <property type="molecule type" value="Genomic_DNA"/>
</dbReference>
<protein>
    <submittedName>
        <fullName evidence="1">Uncharacterized protein</fullName>
    </submittedName>
</protein>
<evidence type="ECO:0000313" key="1">
    <source>
        <dbReference type="EMBL" id="TCN30217.1"/>
    </source>
</evidence>
<dbReference type="AlphaFoldDB" id="A0A4R2BR92"/>
<organism evidence="1 2">
    <name type="scientific">Sinorhizobium americanum</name>
    <dbReference type="NCBI Taxonomy" id="194963"/>
    <lineage>
        <taxon>Bacteria</taxon>
        <taxon>Pseudomonadati</taxon>
        <taxon>Pseudomonadota</taxon>
        <taxon>Alphaproteobacteria</taxon>
        <taxon>Hyphomicrobiales</taxon>
        <taxon>Rhizobiaceae</taxon>
        <taxon>Sinorhizobium/Ensifer group</taxon>
        <taxon>Sinorhizobium</taxon>
    </lineage>
</organism>
<dbReference type="RefSeq" id="WP_132075670.1">
    <property type="nucleotide sequence ID" value="NZ_SLVU01000008.1"/>
</dbReference>
<accession>A0A4R2BR92</accession>
<sequence>MSIDERSLSASLVDVRHAYRLLWDFQRRVLDTLKFVAQQFPEREFYQWQNNAVDAVPPARSDPTDYWAWSFLPLYHASVLYSRGGEGRAHPKIGDWLLEVRIMADTGWDFHDNRIEPDPSRFTGVDDAESKLSIMVFKCIDEVSDKENWFHHVWGKATWPEDVGEVDDKGIIYMEDGPLAACQIDAPLSQMTTKDAVKAFCDRAKGLISERLGIAFETATGR</sequence>
<gene>
    <name evidence="1" type="ORF">EV184_10888</name>
</gene>
<name>A0A4R2BR92_9HYPH</name>
<comment type="caution">
    <text evidence="1">The sequence shown here is derived from an EMBL/GenBank/DDBJ whole genome shotgun (WGS) entry which is preliminary data.</text>
</comment>